<accession>A0AAN7VDS0</accession>
<evidence type="ECO:0000313" key="2">
    <source>
        <dbReference type="Proteomes" id="UP001329430"/>
    </source>
</evidence>
<proteinExistence type="predicted"/>
<comment type="caution">
    <text evidence="1">The sequence shown here is derived from an EMBL/GenBank/DDBJ whole genome shotgun (WGS) entry which is preliminary data.</text>
</comment>
<protein>
    <submittedName>
        <fullName evidence="1">Uncharacterized protein</fullName>
    </submittedName>
</protein>
<organism evidence="1 2">
    <name type="scientific">Pyrocoelia pectoralis</name>
    <dbReference type="NCBI Taxonomy" id="417401"/>
    <lineage>
        <taxon>Eukaryota</taxon>
        <taxon>Metazoa</taxon>
        <taxon>Ecdysozoa</taxon>
        <taxon>Arthropoda</taxon>
        <taxon>Hexapoda</taxon>
        <taxon>Insecta</taxon>
        <taxon>Pterygota</taxon>
        <taxon>Neoptera</taxon>
        <taxon>Endopterygota</taxon>
        <taxon>Coleoptera</taxon>
        <taxon>Polyphaga</taxon>
        <taxon>Elateriformia</taxon>
        <taxon>Elateroidea</taxon>
        <taxon>Lampyridae</taxon>
        <taxon>Lampyrinae</taxon>
        <taxon>Pyrocoelia</taxon>
    </lineage>
</organism>
<dbReference type="Proteomes" id="UP001329430">
    <property type="component" value="Chromosome 4"/>
</dbReference>
<evidence type="ECO:0000313" key="1">
    <source>
        <dbReference type="EMBL" id="KAK5644349.1"/>
    </source>
</evidence>
<keyword evidence="2" id="KW-1185">Reference proteome</keyword>
<dbReference type="PANTHER" id="PTHR33198">
    <property type="entry name" value="ANK_REP_REGION DOMAIN-CONTAINING PROTEIN-RELATED"/>
    <property type="match status" value="1"/>
</dbReference>
<dbReference type="PANTHER" id="PTHR33198:SF20">
    <property type="entry name" value="RETROTRANSPOSON GAG DOMAIN-CONTAINING PROTEIN"/>
    <property type="match status" value="1"/>
</dbReference>
<gene>
    <name evidence="1" type="ORF">RI129_005649</name>
</gene>
<dbReference type="AlphaFoldDB" id="A0AAN7VDS0"/>
<reference evidence="1 2" key="1">
    <citation type="journal article" date="2024" name="Insects">
        <title>An Improved Chromosome-Level Genome Assembly of the Firefly Pyrocoelia pectoralis.</title>
        <authorList>
            <person name="Fu X."/>
            <person name="Meyer-Rochow V.B."/>
            <person name="Ballantyne L."/>
            <person name="Zhu X."/>
        </authorList>
    </citation>
    <scope>NUCLEOTIDE SEQUENCE [LARGE SCALE GENOMIC DNA]</scope>
    <source>
        <strain evidence="1">XCY_ONT2</strain>
    </source>
</reference>
<sequence length="240" mass="27677">MEDGAVDIFETFQYSEDESAEKFEDVIKKFEQYCQPRQNVVFDRFKFFSRSQDKDETVDKYVTELKKLSSQCNFGEQTEFLIRERSVLGINDKTVQERLLRDADLKLAKALDYCRSSEASRKQVIEITGSSAREASIVNKEKNKAKSKSKKCGFNHDGEKKCPAMGKTCLKCKKKNHFAGVCENQKRVKEIREENDFPEEDQDILAVRKQTKVVSAIARNEILHINGKPISFKIAIQGRR</sequence>
<dbReference type="EMBL" id="JAVRBK010000004">
    <property type="protein sequence ID" value="KAK5644349.1"/>
    <property type="molecule type" value="Genomic_DNA"/>
</dbReference>
<name>A0AAN7VDS0_9COLE</name>